<dbReference type="GO" id="GO:0016846">
    <property type="term" value="F:carbon-sulfur lyase activity"/>
    <property type="evidence" value="ECO:0007669"/>
    <property type="project" value="InterPro"/>
</dbReference>
<accession>A0A6G1GFD5</accession>
<evidence type="ECO:0000256" key="1">
    <source>
        <dbReference type="ARBA" id="ARBA00005495"/>
    </source>
</evidence>
<dbReference type="InterPro" id="IPR006913">
    <property type="entry name" value="CENP-V/GFA"/>
</dbReference>
<dbReference type="InterPro" id="IPR011057">
    <property type="entry name" value="Mss4-like_sf"/>
</dbReference>
<comment type="similarity">
    <text evidence="1">Belongs to the Gfa family.</text>
</comment>
<reference evidence="8" key="3">
    <citation type="submission" date="2025-04" db="UniProtKB">
        <authorList>
            <consortium name="RefSeq"/>
        </authorList>
    </citation>
    <scope>IDENTIFICATION</scope>
    <source>
        <strain evidence="8">CBS 781.70</strain>
    </source>
</reference>
<evidence type="ECO:0000313" key="6">
    <source>
        <dbReference type="EMBL" id="KAF1816589.1"/>
    </source>
</evidence>
<dbReference type="Pfam" id="PF04828">
    <property type="entry name" value="GFA"/>
    <property type="match status" value="1"/>
</dbReference>
<evidence type="ECO:0000313" key="8">
    <source>
        <dbReference type="RefSeq" id="XP_033538220.1"/>
    </source>
</evidence>
<dbReference type="PANTHER" id="PTHR33337">
    <property type="entry name" value="GFA DOMAIN-CONTAINING PROTEIN"/>
    <property type="match status" value="1"/>
</dbReference>
<dbReference type="Proteomes" id="UP000504638">
    <property type="component" value="Unplaced"/>
</dbReference>
<keyword evidence="3" id="KW-0862">Zinc</keyword>
<feature type="domain" description="CENP-V/GFA" evidence="5">
    <location>
        <begin position="3"/>
        <end position="122"/>
    </location>
</feature>
<organism evidence="6">
    <name type="scientific">Eremomyces bilateralis CBS 781.70</name>
    <dbReference type="NCBI Taxonomy" id="1392243"/>
    <lineage>
        <taxon>Eukaryota</taxon>
        <taxon>Fungi</taxon>
        <taxon>Dikarya</taxon>
        <taxon>Ascomycota</taxon>
        <taxon>Pezizomycotina</taxon>
        <taxon>Dothideomycetes</taxon>
        <taxon>Dothideomycetes incertae sedis</taxon>
        <taxon>Eremomycetales</taxon>
        <taxon>Eremomycetaceae</taxon>
        <taxon>Eremomyces</taxon>
    </lineage>
</organism>
<name>A0A6G1GFD5_9PEZI</name>
<evidence type="ECO:0000259" key="5">
    <source>
        <dbReference type="PROSITE" id="PS51891"/>
    </source>
</evidence>
<protein>
    <recommendedName>
        <fullName evidence="5">CENP-V/GFA domain-containing protein</fullName>
    </recommendedName>
</protein>
<evidence type="ECO:0000256" key="4">
    <source>
        <dbReference type="ARBA" id="ARBA00023239"/>
    </source>
</evidence>
<sequence length="138" mass="15159">MAMTGKCHCGAVAYEAELPDDKKNHVLCHCNTCKVLSTGAFSLNQIIPKSVFKVTKGDLKTYTYKGDSGKGVDCLFCSACGTHIYHVQEALPAELIVLRTATLDDSKSFPVAVEVYGKDRYEWQKEVAHTFEVMPPAP</sequence>
<evidence type="ECO:0000256" key="2">
    <source>
        <dbReference type="ARBA" id="ARBA00022723"/>
    </source>
</evidence>
<dbReference type="PANTHER" id="PTHR33337:SF30">
    <property type="entry name" value="DUF636 DOMAIN PROTEIN (AFU_ORTHOLOGUE AFUA_1G03180)"/>
    <property type="match status" value="1"/>
</dbReference>
<gene>
    <name evidence="6 8" type="ORF">P152DRAFT_129210</name>
</gene>
<dbReference type="PROSITE" id="PS51891">
    <property type="entry name" value="CENP_V_GFA"/>
    <property type="match status" value="1"/>
</dbReference>
<dbReference type="GO" id="GO:0046872">
    <property type="term" value="F:metal ion binding"/>
    <property type="evidence" value="ECO:0007669"/>
    <property type="project" value="UniProtKB-KW"/>
</dbReference>
<keyword evidence="7" id="KW-1185">Reference proteome</keyword>
<evidence type="ECO:0000313" key="7">
    <source>
        <dbReference type="Proteomes" id="UP000504638"/>
    </source>
</evidence>
<dbReference type="GeneID" id="54414324"/>
<keyword evidence="2" id="KW-0479">Metal-binding</keyword>
<dbReference type="Gene3D" id="3.90.1590.10">
    <property type="entry name" value="glutathione-dependent formaldehyde- activating enzyme (gfa)"/>
    <property type="match status" value="1"/>
</dbReference>
<dbReference type="RefSeq" id="XP_033538220.1">
    <property type="nucleotide sequence ID" value="XM_033673754.1"/>
</dbReference>
<dbReference type="SUPFAM" id="SSF51316">
    <property type="entry name" value="Mss4-like"/>
    <property type="match status" value="1"/>
</dbReference>
<proteinExistence type="inferred from homology"/>
<reference evidence="6 8" key="1">
    <citation type="submission" date="2020-01" db="EMBL/GenBank/DDBJ databases">
        <authorList>
            <consortium name="DOE Joint Genome Institute"/>
            <person name="Haridas S."/>
            <person name="Albert R."/>
            <person name="Binder M."/>
            <person name="Bloem J."/>
            <person name="Labutti K."/>
            <person name="Salamov A."/>
            <person name="Andreopoulos B."/>
            <person name="Baker S.E."/>
            <person name="Barry K."/>
            <person name="Bills G."/>
            <person name="Bluhm B.H."/>
            <person name="Cannon C."/>
            <person name="Castanera R."/>
            <person name="Culley D.E."/>
            <person name="Daum C."/>
            <person name="Ezra D."/>
            <person name="Gonzalez J.B."/>
            <person name="Henrissat B."/>
            <person name="Kuo A."/>
            <person name="Liang C."/>
            <person name="Lipzen A."/>
            <person name="Lutzoni F."/>
            <person name="Magnuson J."/>
            <person name="Mondo S."/>
            <person name="Nolan M."/>
            <person name="Ohm R."/>
            <person name="Pangilinan J."/>
            <person name="Park H.-J."/>
            <person name="Ramirez L."/>
            <person name="Alfaro M."/>
            <person name="Sun H."/>
            <person name="Tritt A."/>
            <person name="Yoshinaga Y."/>
            <person name="Zwiers L.-H."/>
            <person name="Turgeon B.G."/>
            <person name="Goodwin S.B."/>
            <person name="Spatafora J.W."/>
            <person name="Crous P.W."/>
            <person name="Grigoriev I.V."/>
        </authorList>
    </citation>
    <scope>NUCLEOTIDE SEQUENCE</scope>
    <source>
        <strain evidence="6 8">CBS 781.70</strain>
    </source>
</reference>
<dbReference type="AlphaFoldDB" id="A0A6G1GFD5"/>
<evidence type="ECO:0000256" key="3">
    <source>
        <dbReference type="ARBA" id="ARBA00022833"/>
    </source>
</evidence>
<dbReference type="OrthoDB" id="1601230at2759"/>
<dbReference type="EMBL" id="ML975150">
    <property type="protein sequence ID" value="KAF1816589.1"/>
    <property type="molecule type" value="Genomic_DNA"/>
</dbReference>
<keyword evidence="4" id="KW-0456">Lyase</keyword>
<reference evidence="8" key="2">
    <citation type="submission" date="2020-04" db="EMBL/GenBank/DDBJ databases">
        <authorList>
            <consortium name="NCBI Genome Project"/>
        </authorList>
    </citation>
    <scope>NUCLEOTIDE SEQUENCE</scope>
    <source>
        <strain evidence="8">CBS 781.70</strain>
    </source>
</reference>